<keyword evidence="1" id="KW-0812">Transmembrane</keyword>
<dbReference type="RefSeq" id="WP_394487772.1">
    <property type="nucleotide sequence ID" value="NZ_JBIGIA010000005.1"/>
</dbReference>
<keyword evidence="1" id="KW-0472">Membrane</keyword>
<protein>
    <submittedName>
        <fullName evidence="2">Uncharacterized protein</fullName>
    </submittedName>
</protein>
<sequence>MIKSSTDWYVLAVLAAIFSPALYGLASAAFRFRRGSVDSGLDGFKPGMAMHLVNAFLSPGVPAYHLYEDLRIGGGSMGSLLSFLILPITWIVFVSAQKRIAKASITV</sequence>
<organism evidence="2 3">
    <name type="scientific">Pelomonas nitida</name>
    <dbReference type="NCBI Taxonomy" id="3299027"/>
    <lineage>
        <taxon>Bacteria</taxon>
        <taxon>Pseudomonadati</taxon>
        <taxon>Pseudomonadota</taxon>
        <taxon>Betaproteobacteria</taxon>
        <taxon>Burkholderiales</taxon>
        <taxon>Sphaerotilaceae</taxon>
        <taxon>Roseateles</taxon>
    </lineage>
</organism>
<reference evidence="2 3" key="1">
    <citation type="submission" date="2024-09" db="EMBL/GenBank/DDBJ databases">
        <title>Novel species of the genus Pelomonas and Roseateles isolated from streams.</title>
        <authorList>
            <person name="Lu H."/>
        </authorList>
    </citation>
    <scope>NUCLEOTIDE SEQUENCE [LARGE SCALE GENOMIC DNA]</scope>
    <source>
        <strain evidence="2 3">BYS96W</strain>
    </source>
</reference>
<feature type="transmembrane region" description="Helical" evidence="1">
    <location>
        <begin position="6"/>
        <end position="26"/>
    </location>
</feature>
<feature type="transmembrane region" description="Helical" evidence="1">
    <location>
        <begin position="79"/>
        <end position="96"/>
    </location>
</feature>
<evidence type="ECO:0000313" key="2">
    <source>
        <dbReference type="EMBL" id="MFG6456965.1"/>
    </source>
</evidence>
<gene>
    <name evidence="2" type="ORF">ACG00X_08970</name>
</gene>
<name>A0ABW7G4Y4_9BURK</name>
<comment type="caution">
    <text evidence="2">The sequence shown here is derived from an EMBL/GenBank/DDBJ whole genome shotgun (WGS) entry which is preliminary data.</text>
</comment>
<keyword evidence="3" id="KW-1185">Reference proteome</keyword>
<keyword evidence="1" id="KW-1133">Transmembrane helix</keyword>
<dbReference type="EMBL" id="JBIGIA010000005">
    <property type="protein sequence ID" value="MFG6456965.1"/>
    <property type="molecule type" value="Genomic_DNA"/>
</dbReference>
<evidence type="ECO:0000256" key="1">
    <source>
        <dbReference type="SAM" id="Phobius"/>
    </source>
</evidence>
<proteinExistence type="predicted"/>
<accession>A0ABW7G4Y4</accession>
<evidence type="ECO:0000313" key="3">
    <source>
        <dbReference type="Proteomes" id="UP001606305"/>
    </source>
</evidence>
<dbReference type="Proteomes" id="UP001606305">
    <property type="component" value="Unassembled WGS sequence"/>
</dbReference>